<dbReference type="EMBL" id="JABSTQ010000843">
    <property type="protein sequence ID" value="KAG0445164.1"/>
    <property type="molecule type" value="Genomic_DNA"/>
</dbReference>
<sequence>MPQTHQPRLTPRILLVVTDAVRKDKVRPWNLLSSVRDHIVAAFFRRRGASDEVQGCPVWEVSLRPRRTKVAQPAAGPFTVHERWPASGRRNDGGTSSARGSPDRDPHLKASACCSQATLPPPHDGCERNGISSEQQCRQTGQAGKRSLRLSVPPATLTRSSDPRAAATSPRTRSAGGRPRGEAAQGTGSHEPFTPAKADAPAASAGSPRHACRSPVRQRTLLSPSDADSAKDGPVRHFRRHVA</sequence>
<comment type="caution">
    <text evidence="1">The sequence shown here is derived from an EMBL/GenBank/DDBJ whole genome shotgun (WGS) entry which is preliminary data.</text>
</comment>
<evidence type="ECO:0000313" key="2">
    <source>
        <dbReference type="Proteomes" id="UP000805193"/>
    </source>
</evidence>
<proteinExistence type="predicted"/>
<protein>
    <submittedName>
        <fullName evidence="1">Uncharacterized protein</fullName>
    </submittedName>
</protein>
<keyword evidence="2" id="KW-1185">Reference proteome</keyword>
<dbReference type="Proteomes" id="UP000805193">
    <property type="component" value="Unassembled WGS sequence"/>
</dbReference>
<reference evidence="1 2" key="1">
    <citation type="journal article" date="2020" name="Cell">
        <title>Large-Scale Comparative Analyses of Tick Genomes Elucidate Their Genetic Diversity and Vector Capacities.</title>
        <authorList>
            <consortium name="Tick Genome and Microbiome Consortium (TIGMIC)"/>
            <person name="Jia N."/>
            <person name="Wang J."/>
            <person name="Shi W."/>
            <person name="Du L."/>
            <person name="Sun Y."/>
            <person name="Zhan W."/>
            <person name="Jiang J.F."/>
            <person name="Wang Q."/>
            <person name="Zhang B."/>
            <person name="Ji P."/>
            <person name="Bell-Sakyi L."/>
            <person name="Cui X.M."/>
            <person name="Yuan T.T."/>
            <person name="Jiang B.G."/>
            <person name="Yang W.F."/>
            <person name="Lam T.T."/>
            <person name="Chang Q.C."/>
            <person name="Ding S.J."/>
            <person name="Wang X.J."/>
            <person name="Zhu J.G."/>
            <person name="Ruan X.D."/>
            <person name="Zhao L."/>
            <person name="Wei J.T."/>
            <person name="Ye R.Z."/>
            <person name="Que T.C."/>
            <person name="Du C.H."/>
            <person name="Zhou Y.H."/>
            <person name="Cheng J.X."/>
            <person name="Dai P.F."/>
            <person name="Guo W.B."/>
            <person name="Han X.H."/>
            <person name="Huang E.J."/>
            <person name="Li L.F."/>
            <person name="Wei W."/>
            <person name="Gao Y.C."/>
            <person name="Liu J.Z."/>
            <person name="Shao H.Z."/>
            <person name="Wang X."/>
            <person name="Wang C.C."/>
            <person name="Yang T.C."/>
            <person name="Huo Q.B."/>
            <person name="Li W."/>
            <person name="Chen H.Y."/>
            <person name="Chen S.E."/>
            <person name="Zhou L.G."/>
            <person name="Ni X.B."/>
            <person name="Tian J.H."/>
            <person name="Sheng Y."/>
            <person name="Liu T."/>
            <person name="Pan Y.S."/>
            <person name="Xia L.Y."/>
            <person name="Li J."/>
            <person name="Zhao F."/>
            <person name="Cao W.C."/>
        </authorList>
    </citation>
    <scope>NUCLEOTIDE SEQUENCE [LARGE SCALE GENOMIC DNA]</scope>
    <source>
        <strain evidence="1">Iper-2018</strain>
    </source>
</reference>
<accession>A0AC60QZR3</accession>
<organism evidence="1 2">
    <name type="scientific">Ixodes persulcatus</name>
    <name type="common">Taiga tick</name>
    <dbReference type="NCBI Taxonomy" id="34615"/>
    <lineage>
        <taxon>Eukaryota</taxon>
        <taxon>Metazoa</taxon>
        <taxon>Ecdysozoa</taxon>
        <taxon>Arthropoda</taxon>
        <taxon>Chelicerata</taxon>
        <taxon>Arachnida</taxon>
        <taxon>Acari</taxon>
        <taxon>Parasitiformes</taxon>
        <taxon>Ixodida</taxon>
        <taxon>Ixodoidea</taxon>
        <taxon>Ixodidae</taxon>
        <taxon>Ixodinae</taxon>
        <taxon>Ixodes</taxon>
    </lineage>
</organism>
<name>A0AC60QZR3_IXOPE</name>
<gene>
    <name evidence="1" type="ORF">HPB47_019055</name>
</gene>
<evidence type="ECO:0000313" key="1">
    <source>
        <dbReference type="EMBL" id="KAG0445164.1"/>
    </source>
</evidence>